<evidence type="ECO:0000256" key="2">
    <source>
        <dbReference type="ARBA" id="ARBA00022603"/>
    </source>
</evidence>
<dbReference type="InterPro" id="IPR050723">
    <property type="entry name" value="CFA/CMAS"/>
</dbReference>
<evidence type="ECO:0000313" key="8">
    <source>
        <dbReference type="Proteomes" id="UP000183529"/>
    </source>
</evidence>
<proteinExistence type="inferred from homology"/>
<dbReference type="AlphaFoldDB" id="A0AAQ1GCI7"/>
<accession>A0AAQ1GCI7</accession>
<gene>
    <name evidence="7" type="ORF">SAMN05216550_103159</name>
</gene>
<dbReference type="PANTHER" id="PTHR43667">
    <property type="entry name" value="CYCLOPROPANE-FATTY-ACYL-PHOSPHOLIPID SYNTHASE"/>
    <property type="match status" value="1"/>
</dbReference>
<evidence type="ECO:0000256" key="5">
    <source>
        <dbReference type="ARBA" id="ARBA00023098"/>
    </source>
</evidence>
<comment type="caution">
    <text evidence="7">The sequence shown here is derived from an EMBL/GenBank/DDBJ whole genome shotgun (WGS) entry which is preliminary data.</text>
</comment>
<dbReference type="PIRSF" id="PIRSF003085">
    <property type="entry name" value="CMAS"/>
    <property type="match status" value="1"/>
</dbReference>
<organism evidence="7 8">
    <name type="scientific">Paraburkholderia tropica</name>
    <dbReference type="NCBI Taxonomy" id="92647"/>
    <lineage>
        <taxon>Bacteria</taxon>
        <taxon>Pseudomonadati</taxon>
        <taxon>Pseudomonadota</taxon>
        <taxon>Betaproteobacteria</taxon>
        <taxon>Burkholderiales</taxon>
        <taxon>Burkholderiaceae</taxon>
        <taxon>Paraburkholderia</taxon>
    </lineage>
</organism>
<dbReference type="CDD" id="cd02440">
    <property type="entry name" value="AdoMet_MTases"/>
    <property type="match status" value="1"/>
</dbReference>
<feature type="active site" evidence="6">
    <location>
        <position position="393"/>
    </location>
</feature>
<dbReference type="Proteomes" id="UP000183529">
    <property type="component" value="Unassembled WGS sequence"/>
</dbReference>
<dbReference type="InterPro" id="IPR003333">
    <property type="entry name" value="CMAS"/>
</dbReference>
<protein>
    <submittedName>
        <fullName evidence="7">Cyclopropane-fatty-acyl-phospholipid synthase</fullName>
    </submittedName>
</protein>
<dbReference type="InterPro" id="IPR029063">
    <property type="entry name" value="SAM-dependent_MTases_sf"/>
</dbReference>
<dbReference type="SUPFAM" id="SSF53335">
    <property type="entry name" value="S-adenosyl-L-methionine-dependent methyltransferases"/>
    <property type="match status" value="1"/>
</dbReference>
<dbReference type="Pfam" id="PF02353">
    <property type="entry name" value="CMAS"/>
    <property type="match status" value="1"/>
</dbReference>
<evidence type="ECO:0000256" key="6">
    <source>
        <dbReference type="PIRSR" id="PIRSR003085-1"/>
    </source>
</evidence>
<keyword evidence="4" id="KW-0949">S-adenosyl-L-methionine</keyword>
<dbReference type="PANTHER" id="PTHR43667:SF2">
    <property type="entry name" value="FATTY ACID C-METHYL TRANSFERASE"/>
    <property type="match status" value="1"/>
</dbReference>
<name>A0AAQ1GCI7_9BURK</name>
<reference evidence="7 8" key="1">
    <citation type="submission" date="2016-10" db="EMBL/GenBank/DDBJ databases">
        <authorList>
            <person name="Varghese N."/>
            <person name="Submissions S."/>
        </authorList>
    </citation>
    <scope>NUCLEOTIDE SEQUENCE [LARGE SCALE GENOMIC DNA]</scope>
    <source>
        <strain evidence="7 8">LMG 22274</strain>
    </source>
</reference>
<keyword evidence="3" id="KW-0808">Transferase</keyword>
<dbReference type="GO" id="GO:0008168">
    <property type="term" value="F:methyltransferase activity"/>
    <property type="evidence" value="ECO:0007669"/>
    <property type="project" value="UniProtKB-KW"/>
</dbReference>
<keyword evidence="2" id="KW-0489">Methyltransferase</keyword>
<evidence type="ECO:0000313" key="7">
    <source>
        <dbReference type="EMBL" id="SEJ20773.1"/>
    </source>
</evidence>
<comment type="similarity">
    <text evidence="1">Belongs to the CFA/CMAS family.</text>
</comment>
<evidence type="ECO:0000256" key="4">
    <source>
        <dbReference type="ARBA" id="ARBA00022691"/>
    </source>
</evidence>
<dbReference type="GO" id="GO:0008610">
    <property type="term" value="P:lipid biosynthetic process"/>
    <property type="evidence" value="ECO:0007669"/>
    <property type="project" value="InterPro"/>
</dbReference>
<sequence>MTLLRLPTAAHPPMPLAARLFLALLRRIRHGHLTLTTPDGAQQVFGDARDVPAAALRIHDWRACRAILRAGDIGFAEALRAQWLDAPDLTALMRLAIRNEDAVATTLHGGPLARMWYALRHRLRRNTRAGSRRNIHAHYDLGNAFYAAWLDETMTYSSACFDDDAHRPLDEAQCAKYQRIIDTLALAPGMRVLEIGCGWGGFALYAARQGIHVRGVTISQEQHAWASERVNAAQLAHLAEIELRDYRDLCDVHDLHENDGQYDAIVSIEMFEAVGEAWWPTYFDTLSRLLKPGARALVQTITIDDAHVERYRTSSDFIREMIFPGGMLPGPQQFVRAAQQAQLEARAVFAFGRDYAQTLRLWRASFESRLDTLRALGFDDAFIRIWTLYFGYCEAAFDEGRTDVMHFVVQRCDGHPRAHPRAHPH</sequence>
<dbReference type="GO" id="GO:0032259">
    <property type="term" value="P:methylation"/>
    <property type="evidence" value="ECO:0007669"/>
    <property type="project" value="UniProtKB-KW"/>
</dbReference>
<dbReference type="Gene3D" id="3.40.50.150">
    <property type="entry name" value="Vaccinia Virus protein VP39"/>
    <property type="match status" value="1"/>
</dbReference>
<evidence type="ECO:0000256" key="1">
    <source>
        <dbReference type="ARBA" id="ARBA00010815"/>
    </source>
</evidence>
<keyword evidence="5" id="KW-0443">Lipid metabolism</keyword>
<dbReference type="RefSeq" id="WP_074981913.1">
    <property type="nucleotide sequence ID" value="NZ_CADFGN010000001.1"/>
</dbReference>
<evidence type="ECO:0000256" key="3">
    <source>
        <dbReference type="ARBA" id="ARBA00022679"/>
    </source>
</evidence>
<dbReference type="EMBL" id="FNZM01000003">
    <property type="protein sequence ID" value="SEJ20773.1"/>
    <property type="molecule type" value="Genomic_DNA"/>
</dbReference>